<keyword evidence="1" id="KW-0472">Membrane</keyword>
<name>A0ABP7JC51_9ACTN</name>
<organism evidence="3 4">
    <name type="scientific">Sphaerisporangium flaviroseum</name>
    <dbReference type="NCBI Taxonomy" id="509199"/>
    <lineage>
        <taxon>Bacteria</taxon>
        <taxon>Bacillati</taxon>
        <taxon>Actinomycetota</taxon>
        <taxon>Actinomycetes</taxon>
        <taxon>Streptosporangiales</taxon>
        <taxon>Streptosporangiaceae</taxon>
        <taxon>Sphaerisporangium</taxon>
    </lineage>
</organism>
<feature type="transmembrane region" description="Helical" evidence="1">
    <location>
        <begin position="18"/>
        <end position="41"/>
    </location>
</feature>
<dbReference type="Proteomes" id="UP001500888">
    <property type="component" value="Unassembled WGS sequence"/>
</dbReference>
<evidence type="ECO:0000259" key="2">
    <source>
        <dbReference type="Pfam" id="PF01593"/>
    </source>
</evidence>
<comment type="caution">
    <text evidence="3">The sequence shown here is derived from an EMBL/GenBank/DDBJ whole genome shotgun (WGS) entry which is preliminary data.</text>
</comment>
<dbReference type="PANTHER" id="PTHR10742">
    <property type="entry name" value="FLAVIN MONOAMINE OXIDASE"/>
    <property type="match status" value="1"/>
</dbReference>
<keyword evidence="1" id="KW-1133">Transmembrane helix</keyword>
<accession>A0ABP7JC51</accession>
<evidence type="ECO:0000313" key="4">
    <source>
        <dbReference type="Proteomes" id="UP001500888"/>
    </source>
</evidence>
<dbReference type="Pfam" id="PF13450">
    <property type="entry name" value="NAD_binding_8"/>
    <property type="match status" value="1"/>
</dbReference>
<dbReference type="InterPro" id="IPR002937">
    <property type="entry name" value="Amino_oxidase"/>
</dbReference>
<evidence type="ECO:0000256" key="1">
    <source>
        <dbReference type="SAM" id="Phobius"/>
    </source>
</evidence>
<dbReference type="Gene3D" id="1.20.1440.240">
    <property type="match status" value="1"/>
</dbReference>
<dbReference type="SUPFAM" id="SSF54373">
    <property type="entry name" value="FAD-linked reductases, C-terminal domain"/>
    <property type="match status" value="1"/>
</dbReference>
<dbReference type="Gene3D" id="3.50.50.60">
    <property type="entry name" value="FAD/NAD(P)-binding domain"/>
    <property type="match status" value="1"/>
</dbReference>
<dbReference type="InterPro" id="IPR006311">
    <property type="entry name" value="TAT_signal"/>
</dbReference>
<proteinExistence type="predicted"/>
<protein>
    <submittedName>
        <fullName evidence="3">Flavin monoamine oxidase family protein</fullName>
    </submittedName>
</protein>
<gene>
    <name evidence="3" type="ORF">GCM10022226_72250</name>
</gene>
<dbReference type="PROSITE" id="PS51318">
    <property type="entry name" value="TAT"/>
    <property type="match status" value="1"/>
</dbReference>
<keyword evidence="4" id="KW-1185">Reference proteome</keyword>
<evidence type="ECO:0000313" key="3">
    <source>
        <dbReference type="EMBL" id="GAA3839482.1"/>
    </source>
</evidence>
<keyword evidence="1" id="KW-0812">Transmembrane</keyword>
<dbReference type="InterPro" id="IPR036188">
    <property type="entry name" value="FAD/NAD-bd_sf"/>
</dbReference>
<dbReference type="PANTHER" id="PTHR10742:SF410">
    <property type="entry name" value="LYSINE-SPECIFIC HISTONE DEMETHYLASE 2"/>
    <property type="match status" value="1"/>
</dbReference>
<feature type="domain" description="Amine oxidase" evidence="2">
    <location>
        <begin position="139"/>
        <end position="543"/>
    </location>
</feature>
<dbReference type="Pfam" id="PF01593">
    <property type="entry name" value="Amino_oxidase"/>
    <property type="match status" value="1"/>
</dbReference>
<dbReference type="EMBL" id="BAAAZR010000043">
    <property type="protein sequence ID" value="GAA3839482.1"/>
    <property type="molecule type" value="Genomic_DNA"/>
</dbReference>
<dbReference type="SUPFAM" id="SSF51905">
    <property type="entry name" value="FAD/NAD(P)-binding domain"/>
    <property type="match status" value="1"/>
</dbReference>
<reference evidence="4" key="1">
    <citation type="journal article" date="2019" name="Int. J. Syst. Evol. Microbiol.">
        <title>The Global Catalogue of Microorganisms (GCM) 10K type strain sequencing project: providing services to taxonomists for standard genome sequencing and annotation.</title>
        <authorList>
            <consortium name="The Broad Institute Genomics Platform"/>
            <consortium name="The Broad Institute Genome Sequencing Center for Infectious Disease"/>
            <person name="Wu L."/>
            <person name="Ma J."/>
        </authorList>
    </citation>
    <scope>NUCLEOTIDE SEQUENCE [LARGE SCALE GENOMIC DNA]</scope>
    <source>
        <strain evidence="4">JCM 16908</strain>
    </source>
</reference>
<sequence length="551" mass="58132">MANDGLPRPDNGLTRRSLLVGIGAAGGAGAMYAAMGVLGLAPSKDTAPVRAVGVTPPPAQYVPPQRSDFSLRGGTPATVVVLGAGVAGLASAYELGKAGYDCTVLEARDRVGGRSLTLRGGDAVTELPALAAAGTTPAPGGTGETQRVSFGEGTYFNAGPARIAQWMVTLDYCRELGVPLEVFVNNNASAYVLTAGMSAPVRARTARADAYGYISELLAKATDEGALDAHLSHADKESLLDFLTQFGEIGPSRAYTGGERRGYRVNPGVAPGTELGAPPPLTEVLSQGLGRMLTMDAGYDQAMPMFQPVGGMDAIVSALARQVGAGRIRTGTRVTGITNRPEGVEVAIEGGAPLRADYCVAALPPHLLARIPGNLGADVKAALAAPVPLSAGKLGLEYGRRWWELEDRVYGGATETDLDVGHIWYPSHGFHSERGLVVGYYNMGQDAESYNALPHRERLRRALAQGHKVHGEKYGADLLASVSVAWRRQPHIEGAWVRWPSLGGFTVLQRPAGRVYFAGDWLTHLIAWQAGAFESARKVVTDLHHRVMKEG</sequence>
<dbReference type="Gene3D" id="3.90.660.10">
    <property type="match status" value="1"/>
</dbReference>
<dbReference type="RefSeq" id="WP_344951193.1">
    <property type="nucleotide sequence ID" value="NZ_BAAAZR010000043.1"/>
</dbReference>
<dbReference type="InterPro" id="IPR050281">
    <property type="entry name" value="Flavin_monoamine_oxidase"/>
</dbReference>